<dbReference type="EMBL" id="VBTE01000001">
    <property type="protein sequence ID" value="TLQ09573.1"/>
    <property type="molecule type" value="Genomic_DNA"/>
</dbReference>
<dbReference type="OrthoDB" id="1698854at2"/>
<dbReference type="Proteomes" id="UP000307201">
    <property type="component" value="Unassembled WGS sequence"/>
</dbReference>
<keyword evidence="1" id="KW-1133">Transmembrane helix</keyword>
<evidence type="ECO:0000256" key="1">
    <source>
        <dbReference type="SAM" id="Phobius"/>
    </source>
</evidence>
<comment type="caution">
    <text evidence="2">The sequence shown here is derived from an EMBL/GenBank/DDBJ whole genome shotgun (WGS) entry which is preliminary data.</text>
</comment>
<gene>
    <name evidence="2" type="ORF">FEZ48_00025</name>
</gene>
<accession>A0A5R9C851</accession>
<sequence>MKIMEGFMEQLLSDIQLILIGGILMMNVYTFTLFYIDKQRAIKHKYRISEKQLLLCSFLFGGIGSWLSMGIFRHKTQTLIFKLSIPIAALLSFVSIVIVLFYLT</sequence>
<dbReference type="AlphaFoldDB" id="A0A5R9C851"/>
<feature type="transmembrane region" description="Helical" evidence="1">
    <location>
        <begin position="52"/>
        <end position="71"/>
    </location>
</feature>
<protein>
    <submittedName>
        <fullName evidence="2">DUF1294 domain-containing protein</fullName>
    </submittedName>
</protein>
<dbReference type="STRING" id="191770.SAMN04488013_12111"/>
<keyword evidence="1" id="KW-0812">Transmembrane</keyword>
<keyword evidence="1" id="KW-0472">Membrane</keyword>
<organism evidence="2 3">
    <name type="scientific">Marinilactibacillus psychrotolerans</name>
    <dbReference type="NCBI Taxonomy" id="191770"/>
    <lineage>
        <taxon>Bacteria</taxon>
        <taxon>Bacillati</taxon>
        <taxon>Bacillota</taxon>
        <taxon>Bacilli</taxon>
        <taxon>Lactobacillales</taxon>
        <taxon>Carnobacteriaceae</taxon>
        <taxon>Marinilactibacillus</taxon>
    </lineage>
</organism>
<dbReference type="Pfam" id="PF06961">
    <property type="entry name" value="DUF1294"/>
    <property type="match status" value="1"/>
</dbReference>
<proteinExistence type="predicted"/>
<dbReference type="InterPro" id="IPR010718">
    <property type="entry name" value="DUF1294"/>
</dbReference>
<evidence type="ECO:0000313" key="3">
    <source>
        <dbReference type="Proteomes" id="UP000307201"/>
    </source>
</evidence>
<evidence type="ECO:0000313" key="2">
    <source>
        <dbReference type="EMBL" id="TLQ09573.1"/>
    </source>
</evidence>
<reference evidence="2 3" key="1">
    <citation type="submission" date="2019-05" db="EMBL/GenBank/DDBJ databases">
        <title>The metagenome of a microbial culture collection derived from dairy environment covers the genomic content of the human microbiome.</title>
        <authorList>
            <person name="Roder T."/>
            <person name="Wuthrich D."/>
            <person name="Sattari Z."/>
            <person name="Von Ah U."/>
            <person name="Bar C."/>
            <person name="Ronchi F."/>
            <person name="Macpherson A.J."/>
            <person name="Ganal-Vonarburg S.C."/>
            <person name="Bruggmann R."/>
            <person name="Vergeres G."/>
        </authorList>
    </citation>
    <scope>NUCLEOTIDE SEQUENCE [LARGE SCALE GENOMIC DNA]</scope>
    <source>
        <strain evidence="2 3">FAM 24235</strain>
    </source>
</reference>
<feature type="transmembrane region" description="Helical" evidence="1">
    <location>
        <begin position="15"/>
        <end position="36"/>
    </location>
</feature>
<name>A0A5R9C851_9LACT</name>
<feature type="transmembrane region" description="Helical" evidence="1">
    <location>
        <begin position="83"/>
        <end position="103"/>
    </location>
</feature>